<dbReference type="EMBL" id="JACJFM010000008">
    <property type="protein sequence ID" value="MBB1486622.1"/>
    <property type="molecule type" value="Genomic_DNA"/>
</dbReference>
<feature type="signal peptide" evidence="1">
    <location>
        <begin position="1"/>
        <end position="22"/>
    </location>
</feature>
<evidence type="ECO:0000313" key="2">
    <source>
        <dbReference type="EMBL" id="MBB1486622.1"/>
    </source>
</evidence>
<organism evidence="2 3">
    <name type="scientific">Oceanospirillum sediminis</name>
    <dbReference type="NCBI Taxonomy" id="2760088"/>
    <lineage>
        <taxon>Bacteria</taxon>
        <taxon>Pseudomonadati</taxon>
        <taxon>Pseudomonadota</taxon>
        <taxon>Gammaproteobacteria</taxon>
        <taxon>Oceanospirillales</taxon>
        <taxon>Oceanospirillaceae</taxon>
        <taxon>Oceanospirillum</taxon>
    </lineage>
</organism>
<feature type="chain" id="PRO_5032335879" evidence="1">
    <location>
        <begin position="23"/>
        <end position="341"/>
    </location>
</feature>
<proteinExistence type="predicted"/>
<comment type="caution">
    <text evidence="2">The sequence shown here is derived from an EMBL/GenBank/DDBJ whole genome shotgun (WGS) entry which is preliminary data.</text>
</comment>
<reference evidence="2 3" key="1">
    <citation type="submission" date="2020-08" db="EMBL/GenBank/DDBJ databases">
        <title>Oceanospirillum sp. nov. isolated from marine sediment.</title>
        <authorList>
            <person name="Ji X."/>
        </authorList>
    </citation>
    <scope>NUCLEOTIDE SEQUENCE [LARGE SCALE GENOMIC DNA]</scope>
    <source>
        <strain evidence="2 3">D5</strain>
    </source>
</reference>
<dbReference type="Pfam" id="PF04392">
    <property type="entry name" value="ABC_sub_bind"/>
    <property type="match status" value="1"/>
</dbReference>
<dbReference type="Gene3D" id="3.40.50.2300">
    <property type="match status" value="2"/>
</dbReference>
<accession>A0A839IQ23</accession>
<dbReference type="Proteomes" id="UP000565262">
    <property type="component" value="Unassembled WGS sequence"/>
</dbReference>
<dbReference type="PANTHER" id="PTHR35271">
    <property type="entry name" value="ABC TRANSPORTER, SUBSTRATE-BINDING LIPOPROTEIN-RELATED"/>
    <property type="match status" value="1"/>
</dbReference>
<protein>
    <submittedName>
        <fullName evidence="2">ABC transporter substrate-binding protein</fullName>
    </submittedName>
</protein>
<gene>
    <name evidence="2" type="ORF">H4O21_08365</name>
</gene>
<dbReference type="AlphaFoldDB" id="A0A839IQ23"/>
<keyword evidence="3" id="KW-1185">Reference proteome</keyword>
<dbReference type="PANTHER" id="PTHR35271:SF1">
    <property type="entry name" value="ABC TRANSPORTER, SUBSTRATE-BINDING LIPOPROTEIN"/>
    <property type="match status" value="1"/>
</dbReference>
<sequence>MIKTTIRLLWLLAALWSGIASAQTRDFSEHDPARILMVVWRGCEEACQGFRQYLAEQNLPVKVMIRDAAKDKSRIQVFLEEAKTLQPDLVVTWGTSVSKDIIGPMNTDQPENYLGDIPALFMVVADPVGAGIIESYDRSGRDHVTGVRNRVPEEVQIRAIKDYLDAKKIGVIYTTAELNSVLNTQKLEQLAAEMDFELIRKTYQLNDKGKPVSGQIPGLMKELSDEGADVVYVGSSSYNRQNRDAFTSAANDNNLPVASAYEVMVTKSNALLSIANRYYNVGRLAGNQARKVLFEQQRPGSLNIPSLSRYSVFINMAVARQLELYPPIQLLRFAELVHTER</sequence>
<evidence type="ECO:0000313" key="3">
    <source>
        <dbReference type="Proteomes" id="UP000565262"/>
    </source>
</evidence>
<name>A0A839IQ23_9GAMM</name>
<keyword evidence="1" id="KW-0732">Signal</keyword>
<dbReference type="InterPro" id="IPR007487">
    <property type="entry name" value="ABC_transpt-TYRBP-like"/>
</dbReference>
<dbReference type="CDD" id="cd06325">
    <property type="entry name" value="PBP1_ABC_unchar_transporter"/>
    <property type="match status" value="1"/>
</dbReference>
<evidence type="ECO:0000256" key="1">
    <source>
        <dbReference type="SAM" id="SignalP"/>
    </source>
</evidence>